<comment type="caution">
    <text evidence="2">The sequence shown here is derived from an EMBL/GenBank/DDBJ whole genome shotgun (WGS) entry which is preliminary data.</text>
</comment>
<dbReference type="InterPro" id="IPR016181">
    <property type="entry name" value="Acyl_CoA_acyltransferase"/>
</dbReference>
<sequence>MEYLLLEPEAIFYIGNLEGKTVSSLMLYLSSGVAGLQAVSTLKEYRARGFGRTISRMALIDAFKIGYKVGVLQASALGERVYRKMGFQKHCDIISYELEENKMYLEE</sequence>
<accession>A0A0F9Q1Z0</accession>
<dbReference type="PROSITE" id="PS51186">
    <property type="entry name" value="GNAT"/>
    <property type="match status" value="1"/>
</dbReference>
<proteinExistence type="predicted"/>
<organism evidence="2">
    <name type="scientific">marine sediment metagenome</name>
    <dbReference type="NCBI Taxonomy" id="412755"/>
    <lineage>
        <taxon>unclassified sequences</taxon>
        <taxon>metagenomes</taxon>
        <taxon>ecological metagenomes</taxon>
    </lineage>
</organism>
<gene>
    <name evidence="2" type="ORF">LCGC14_0758470</name>
</gene>
<dbReference type="AlphaFoldDB" id="A0A0F9Q1Z0"/>
<protein>
    <recommendedName>
        <fullName evidence="1">N-acetyltransferase domain-containing protein</fullName>
    </recommendedName>
</protein>
<evidence type="ECO:0000259" key="1">
    <source>
        <dbReference type="PROSITE" id="PS51186"/>
    </source>
</evidence>
<reference evidence="2" key="1">
    <citation type="journal article" date="2015" name="Nature">
        <title>Complex archaea that bridge the gap between prokaryotes and eukaryotes.</title>
        <authorList>
            <person name="Spang A."/>
            <person name="Saw J.H."/>
            <person name="Jorgensen S.L."/>
            <person name="Zaremba-Niedzwiedzka K."/>
            <person name="Martijn J."/>
            <person name="Lind A.E."/>
            <person name="van Eijk R."/>
            <person name="Schleper C."/>
            <person name="Guy L."/>
            <person name="Ettema T.J."/>
        </authorList>
    </citation>
    <scope>NUCLEOTIDE SEQUENCE</scope>
</reference>
<evidence type="ECO:0000313" key="2">
    <source>
        <dbReference type="EMBL" id="KKN37925.1"/>
    </source>
</evidence>
<feature type="domain" description="N-acetyltransferase" evidence="1">
    <location>
        <begin position="1"/>
        <end position="107"/>
    </location>
</feature>
<name>A0A0F9Q1Z0_9ZZZZ</name>
<dbReference type="Gene3D" id="3.40.630.30">
    <property type="match status" value="1"/>
</dbReference>
<dbReference type="EMBL" id="LAZR01001861">
    <property type="protein sequence ID" value="KKN37925.1"/>
    <property type="molecule type" value="Genomic_DNA"/>
</dbReference>
<dbReference type="SUPFAM" id="SSF55729">
    <property type="entry name" value="Acyl-CoA N-acyltransferases (Nat)"/>
    <property type="match status" value="1"/>
</dbReference>
<dbReference type="GO" id="GO:0016747">
    <property type="term" value="F:acyltransferase activity, transferring groups other than amino-acyl groups"/>
    <property type="evidence" value="ECO:0007669"/>
    <property type="project" value="InterPro"/>
</dbReference>
<dbReference type="Pfam" id="PF00583">
    <property type="entry name" value="Acetyltransf_1"/>
    <property type="match status" value="1"/>
</dbReference>
<dbReference type="InterPro" id="IPR000182">
    <property type="entry name" value="GNAT_dom"/>
</dbReference>